<keyword evidence="4 7" id="KW-0326">Glycosidase</keyword>
<name>A0ABU2J4M6_9ACTN</name>
<dbReference type="PANTHER" id="PTHR10353:SF36">
    <property type="entry name" value="LP05116P"/>
    <property type="match status" value="1"/>
</dbReference>
<dbReference type="Proteomes" id="UP001183176">
    <property type="component" value="Unassembled WGS sequence"/>
</dbReference>
<evidence type="ECO:0000256" key="2">
    <source>
        <dbReference type="ARBA" id="ARBA00012744"/>
    </source>
</evidence>
<protein>
    <recommendedName>
        <fullName evidence="2">beta-glucosidase</fullName>
        <ecNumber evidence="2">3.2.1.21</ecNumber>
    </recommendedName>
</protein>
<evidence type="ECO:0000313" key="9">
    <source>
        <dbReference type="Proteomes" id="UP001183176"/>
    </source>
</evidence>
<gene>
    <name evidence="8" type="ORF">RM423_00865</name>
</gene>
<dbReference type="PROSITE" id="PS00653">
    <property type="entry name" value="GLYCOSYL_HYDROL_F1_2"/>
    <property type="match status" value="1"/>
</dbReference>
<dbReference type="InterPro" id="IPR033132">
    <property type="entry name" value="GH_1_N_CS"/>
</dbReference>
<evidence type="ECO:0000313" key="8">
    <source>
        <dbReference type="EMBL" id="MDT0259938.1"/>
    </source>
</evidence>
<sequence>MTHRLHFPDHFTWGSATAAYQIEGAANADGRLPSIWDVFCQVPGKVRNGDTGDVADDHYHRMEGDLDLMAALGLPSYRFSVSWPRVVPGGSGPVNAAGLDFYQRLVDGLLERNITPLLTLYHWDLPQALQNDGGWTNRETVGRFVDYAEVIGRALGDRVPTITTLNEPWCSAFLGHSSGVHAPGITDNAAAITAAHHLNLAHGRAVTALRAVVPSSTQLSITLNLAQVYPATDTPADVEAASHVDAIANRIFLDPILRGAYPSDLLHTTRHITNWAFVAEGDLTDINAPIDVLGVNFYAPSRVTAATDEVRAQVTGRWVNDPSQADAGASPWPGTDLAYSVSQPGPYTGMGWPIVPESFTDLLLRVRRDYPEIPMVITENGASFDDEVTSDGEVHDADRIDYVRRHLAAVHAAIQGGADVRGYYLWSFMDNFEWAWGYSKRFGMVHVDYDSLARTPKDSALWFRDVIKNNAVELPED</sequence>
<keyword evidence="9" id="KW-1185">Reference proteome</keyword>
<dbReference type="PANTHER" id="PTHR10353">
    <property type="entry name" value="GLYCOSYL HYDROLASE"/>
    <property type="match status" value="1"/>
</dbReference>
<dbReference type="EMBL" id="JAVREH010000001">
    <property type="protein sequence ID" value="MDT0259938.1"/>
    <property type="molecule type" value="Genomic_DNA"/>
</dbReference>
<feature type="active site" description="Nucleophile" evidence="5">
    <location>
        <position position="379"/>
    </location>
</feature>
<accession>A0ABU2J4M6</accession>
<comment type="similarity">
    <text evidence="1 6">Belongs to the glycosyl hydrolase 1 family.</text>
</comment>
<evidence type="ECO:0000256" key="4">
    <source>
        <dbReference type="ARBA" id="ARBA00023295"/>
    </source>
</evidence>
<dbReference type="PRINTS" id="PR00131">
    <property type="entry name" value="GLHYDRLASE1"/>
</dbReference>
<evidence type="ECO:0000256" key="7">
    <source>
        <dbReference type="RuleBase" id="RU004468"/>
    </source>
</evidence>
<evidence type="ECO:0000256" key="3">
    <source>
        <dbReference type="ARBA" id="ARBA00022801"/>
    </source>
</evidence>
<dbReference type="InterPro" id="IPR017853">
    <property type="entry name" value="GH"/>
</dbReference>
<keyword evidence="3 7" id="KW-0378">Hydrolase</keyword>
<dbReference type="SUPFAM" id="SSF51445">
    <property type="entry name" value="(Trans)glycosidases"/>
    <property type="match status" value="1"/>
</dbReference>
<dbReference type="RefSeq" id="WP_311421097.1">
    <property type="nucleotide sequence ID" value="NZ_JAVREH010000001.1"/>
</dbReference>
<dbReference type="Gene3D" id="3.20.20.80">
    <property type="entry name" value="Glycosidases"/>
    <property type="match status" value="1"/>
</dbReference>
<evidence type="ECO:0000256" key="5">
    <source>
        <dbReference type="PROSITE-ProRule" id="PRU10055"/>
    </source>
</evidence>
<dbReference type="InterPro" id="IPR018120">
    <property type="entry name" value="Glyco_hydro_1_AS"/>
</dbReference>
<proteinExistence type="inferred from homology"/>
<organism evidence="8 9">
    <name type="scientific">Jatrophihabitans lederbergiae</name>
    <dbReference type="NCBI Taxonomy" id="3075547"/>
    <lineage>
        <taxon>Bacteria</taxon>
        <taxon>Bacillati</taxon>
        <taxon>Actinomycetota</taxon>
        <taxon>Actinomycetes</taxon>
        <taxon>Jatrophihabitantales</taxon>
        <taxon>Jatrophihabitantaceae</taxon>
        <taxon>Jatrophihabitans</taxon>
    </lineage>
</organism>
<reference evidence="9" key="1">
    <citation type="submission" date="2023-07" db="EMBL/GenBank/DDBJ databases">
        <title>30 novel species of actinomycetes from the DSMZ collection.</title>
        <authorList>
            <person name="Nouioui I."/>
        </authorList>
    </citation>
    <scope>NUCLEOTIDE SEQUENCE [LARGE SCALE GENOMIC DNA]</scope>
    <source>
        <strain evidence="9">DSM 44399</strain>
    </source>
</reference>
<dbReference type="PROSITE" id="PS00572">
    <property type="entry name" value="GLYCOSYL_HYDROL_F1_1"/>
    <property type="match status" value="1"/>
</dbReference>
<comment type="caution">
    <text evidence="8">The sequence shown here is derived from an EMBL/GenBank/DDBJ whole genome shotgun (WGS) entry which is preliminary data.</text>
</comment>
<dbReference type="EC" id="3.2.1.21" evidence="2"/>
<evidence type="ECO:0000256" key="1">
    <source>
        <dbReference type="ARBA" id="ARBA00010838"/>
    </source>
</evidence>
<evidence type="ECO:0000256" key="6">
    <source>
        <dbReference type="RuleBase" id="RU003690"/>
    </source>
</evidence>
<dbReference type="InterPro" id="IPR001360">
    <property type="entry name" value="Glyco_hydro_1"/>
</dbReference>
<dbReference type="Pfam" id="PF00232">
    <property type="entry name" value="Glyco_hydro_1"/>
    <property type="match status" value="1"/>
</dbReference>